<comment type="cofactor">
    <cofactor evidence="1">
        <name>heme b</name>
        <dbReference type="ChEBI" id="CHEBI:60344"/>
    </cofactor>
</comment>
<comment type="catalytic activity">
    <reaction evidence="13">
        <text>a 1,2-diacyl-sn-glycero-3-phospho-(1D-myo-inositol)(in) = a 1,2-diacyl-sn-glycero-3-phospho-(1D-myo-inositol)(out)</text>
        <dbReference type="Rhea" id="RHEA:38691"/>
        <dbReference type="ChEBI" id="CHEBI:57880"/>
    </reaction>
    <physiologicalReaction direction="left-to-right" evidence="13">
        <dbReference type="Rhea" id="RHEA:38692"/>
    </physiologicalReaction>
</comment>
<comment type="similarity">
    <text evidence="3 15">Belongs to the SFH5 family.</text>
</comment>
<dbReference type="GO" id="GO:0005886">
    <property type="term" value="C:plasma membrane"/>
    <property type="evidence" value="ECO:0007669"/>
    <property type="project" value="TreeGrafter"/>
</dbReference>
<dbReference type="GO" id="GO:0005789">
    <property type="term" value="C:endoplasmic reticulum membrane"/>
    <property type="evidence" value="ECO:0007669"/>
    <property type="project" value="UniProtKB-SubCell"/>
</dbReference>
<dbReference type="InterPro" id="IPR036865">
    <property type="entry name" value="CRAL-TRIO_dom_sf"/>
</dbReference>
<keyword evidence="12 15" id="KW-0472">Membrane</keyword>
<dbReference type="GO" id="GO:0046872">
    <property type="term" value="F:metal ion binding"/>
    <property type="evidence" value="ECO:0007669"/>
    <property type="project" value="UniProtKB-KW"/>
</dbReference>
<evidence type="ECO:0000256" key="6">
    <source>
        <dbReference type="ARBA" id="ARBA00022617"/>
    </source>
</evidence>
<evidence type="ECO:0000259" key="16">
    <source>
        <dbReference type="PROSITE" id="PS50191"/>
    </source>
</evidence>
<evidence type="ECO:0000256" key="3">
    <source>
        <dbReference type="ARBA" id="ARBA00006667"/>
    </source>
</evidence>
<dbReference type="InterPro" id="IPR042938">
    <property type="entry name" value="Sfh5"/>
</dbReference>
<dbReference type="PROSITE" id="PS50191">
    <property type="entry name" value="CRAL_TRIO"/>
    <property type="match status" value="1"/>
</dbReference>
<dbReference type="EMBL" id="JANBVO010000003">
    <property type="protein sequence ID" value="KAJ9155368.1"/>
    <property type="molecule type" value="Genomic_DNA"/>
</dbReference>
<dbReference type="SUPFAM" id="SSF52087">
    <property type="entry name" value="CRAL/TRIO domain"/>
    <property type="match status" value="1"/>
</dbReference>
<keyword evidence="4 15" id="KW-0813">Transport</keyword>
<dbReference type="InterPro" id="IPR001251">
    <property type="entry name" value="CRAL-TRIO_dom"/>
</dbReference>
<organism evidence="17 18">
    <name type="scientific">Pleurostoma richardsiae</name>
    <dbReference type="NCBI Taxonomy" id="41990"/>
    <lineage>
        <taxon>Eukaryota</taxon>
        <taxon>Fungi</taxon>
        <taxon>Dikarya</taxon>
        <taxon>Ascomycota</taxon>
        <taxon>Pezizomycotina</taxon>
        <taxon>Sordariomycetes</taxon>
        <taxon>Sordariomycetidae</taxon>
        <taxon>Calosphaeriales</taxon>
        <taxon>Pleurostomataceae</taxon>
        <taxon>Pleurostoma</taxon>
    </lineage>
</organism>
<evidence type="ECO:0000256" key="11">
    <source>
        <dbReference type="ARBA" id="ARBA00023055"/>
    </source>
</evidence>
<evidence type="ECO:0000313" key="18">
    <source>
        <dbReference type="Proteomes" id="UP001174694"/>
    </source>
</evidence>
<dbReference type="GO" id="GO:0032541">
    <property type="term" value="C:cortical endoplasmic reticulum"/>
    <property type="evidence" value="ECO:0007669"/>
    <property type="project" value="TreeGrafter"/>
</dbReference>
<comment type="subcellular location">
    <subcellularLocation>
        <location evidence="15">Cytoplasm</location>
    </subcellularLocation>
    <subcellularLocation>
        <location evidence="2 15">Endoplasmic reticulum membrane</location>
        <topology evidence="2 15">Peripheral membrane protein</topology>
    </subcellularLocation>
    <subcellularLocation>
        <location evidence="15">Microsome membrane</location>
        <topology evidence="15">Peripheral membrane protein</topology>
    </subcellularLocation>
</comment>
<evidence type="ECO:0000256" key="8">
    <source>
        <dbReference type="ARBA" id="ARBA00022824"/>
    </source>
</evidence>
<gene>
    <name evidence="17" type="ORF">NKR23_g1550</name>
</gene>
<feature type="domain" description="CRAL-TRIO" evidence="16">
    <location>
        <begin position="151"/>
        <end position="271"/>
    </location>
</feature>
<keyword evidence="18" id="KW-1185">Reference proteome</keyword>
<evidence type="ECO:0000313" key="17">
    <source>
        <dbReference type="EMBL" id="KAJ9155368.1"/>
    </source>
</evidence>
<dbReference type="PANTHER" id="PTHR47669:SF1">
    <property type="entry name" value="PHOSPHATIDYLINOSITOL TRANSFER PROTEIN SFH5"/>
    <property type="match status" value="1"/>
</dbReference>
<evidence type="ECO:0000256" key="7">
    <source>
        <dbReference type="ARBA" id="ARBA00022723"/>
    </source>
</evidence>
<protein>
    <recommendedName>
        <fullName evidence="15">Phosphatidylinositol transfer protein SFH5</fullName>
        <shortName evidence="15">PITP SFH5</shortName>
    </recommendedName>
</protein>
<keyword evidence="11 15" id="KW-0445">Lipid transport</keyword>
<comment type="function">
    <text evidence="14">Non-classical phosphatidylinositol (PtdIns) transfer protein (PITP), which exhibits PtdIns-binding/transfer activity in the absence of detectable PtdCho-binding/transfer activity. Regulates PtdIns(4,5)P2 homeostasis at the plasma membrane. Heme-binding protein that may play a role in organic oxidant-induced stress responses.</text>
</comment>
<keyword evidence="7" id="KW-0479">Metal-binding</keyword>
<keyword evidence="9 15" id="KW-0492">Microsome</keyword>
<dbReference type="GO" id="GO:0043001">
    <property type="term" value="P:Golgi to plasma membrane protein transport"/>
    <property type="evidence" value="ECO:0007669"/>
    <property type="project" value="TreeGrafter"/>
</dbReference>
<comment type="caution">
    <text evidence="17">The sequence shown here is derived from an EMBL/GenBank/DDBJ whole genome shotgun (WGS) entry which is preliminary data.</text>
</comment>
<evidence type="ECO:0000256" key="10">
    <source>
        <dbReference type="ARBA" id="ARBA00023004"/>
    </source>
</evidence>
<evidence type="ECO:0000256" key="5">
    <source>
        <dbReference type="ARBA" id="ARBA00022490"/>
    </source>
</evidence>
<dbReference type="InterPro" id="IPR036273">
    <property type="entry name" value="CRAL/TRIO_N_dom_sf"/>
</dbReference>
<keyword evidence="5 15" id="KW-0963">Cytoplasm</keyword>
<proteinExistence type="inferred from homology"/>
<dbReference type="Gene3D" id="3.40.525.10">
    <property type="entry name" value="CRAL-TRIO lipid binding domain"/>
    <property type="match status" value="1"/>
</dbReference>
<dbReference type="SUPFAM" id="SSF46938">
    <property type="entry name" value="CRAL/TRIO N-terminal domain"/>
    <property type="match status" value="1"/>
</dbReference>
<evidence type="ECO:0000256" key="4">
    <source>
        <dbReference type="ARBA" id="ARBA00022448"/>
    </source>
</evidence>
<evidence type="ECO:0000256" key="2">
    <source>
        <dbReference type="ARBA" id="ARBA00004406"/>
    </source>
</evidence>
<sequence>MDAGTRNQRRLSLHMAVPGILETADYSEMWGIELDNRSLGDIPYRILLKKFLRANDYDTKQTAAHLLAALQWRKRHRPREGLGAVYAMEKFRNVGVVMSHAGQVGDPPPRTIITWNMYGKAPSQKDAFEDITDFIYWRTALMEKGIDTMGLRDATTFIPPNKDEDPYQMIQVHDCAKVEGSFFSTCILKSALENQCKVFSIQYPELMSHTYIVNAPIYIGYSFKTKIARLMDKSGNGAKLAILKGGDLAKKLGTKVAVLPEAYGGKKDNPEIN</sequence>
<dbReference type="AlphaFoldDB" id="A0AA38RRE0"/>
<keyword evidence="10" id="KW-0408">Iron</keyword>
<evidence type="ECO:0000256" key="13">
    <source>
        <dbReference type="ARBA" id="ARBA00024146"/>
    </source>
</evidence>
<evidence type="ECO:0000256" key="1">
    <source>
        <dbReference type="ARBA" id="ARBA00001970"/>
    </source>
</evidence>
<evidence type="ECO:0000256" key="9">
    <source>
        <dbReference type="ARBA" id="ARBA00022848"/>
    </source>
</evidence>
<dbReference type="GO" id="GO:0005829">
    <property type="term" value="C:cytosol"/>
    <property type="evidence" value="ECO:0007669"/>
    <property type="project" value="TreeGrafter"/>
</dbReference>
<reference evidence="17" key="1">
    <citation type="submission" date="2022-07" db="EMBL/GenBank/DDBJ databases">
        <title>Fungi with potential for degradation of polypropylene.</title>
        <authorList>
            <person name="Gostincar C."/>
        </authorList>
    </citation>
    <scope>NUCLEOTIDE SEQUENCE</scope>
    <source>
        <strain evidence="17">EXF-13308</strain>
    </source>
</reference>
<dbReference type="GO" id="GO:0017157">
    <property type="term" value="P:regulation of exocytosis"/>
    <property type="evidence" value="ECO:0007669"/>
    <property type="project" value="TreeGrafter"/>
</dbReference>
<evidence type="ECO:0000256" key="14">
    <source>
        <dbReference type="ARBA" id="ARBA00024180"/>
    </source>
</evidence>
<keyword evidence="6" id="KW-0349">Heme</keyword>
<evidence type="ECO:0000256" key="15">
    <source>
        <dbReference type="RuleBase" id="RU367059"/>
    </source>
</evidence>
<evidence type="ECO:0000256" key="12">
    <source>
        <dbReference type="ARBA" id="ARBA00023136"/>
    </source>
</evidence>
<name>A0AA38RRE0_9PEZI</name>
<dbReference type="Proteomes" id="UP001174694">
    <property type="component" value="Unassembled WGS sequence"/>
</dbReference>
<keyword evidence="8 15" id="KW-0256">Endoplasmic reticulum</keyword>
<dbReference type="GO" id="GO:0008526">
    <property type="term" value="F:phosphatidylinositol transfer activity"/>
    <property type="evidence" value="ECO:0007669"/>
    <property type="project" value="UniProtKB-UniRule"/>
</dbReference>
<accession>A0AA38RRE0</accession>
<dbReference type="PANTHER" id="PTHR47669">
    <property type="entry name" value="PHOSPHATIDYLINOSITOL TRANSFER PROTEIN SFH5"/>
    <property type="match status" value="1"/>
</dbReference>